<dbReference type="HOGENOM" id="CLU_979064_0_0_7"/>
<protein>
    <submittedName>
        <fullName evidence="1">Uncharacterized protein</fullName>
    </submittedName>
</protein>
<sequence length="284" mass="32322">MAGQETTPTDPLQPVSTQISFLRTPKGRQLRRHFRGGLRSHLFELIRTKDLDAEAYGTRINNILIFPRAKPLKMLRILRNRFNSPAMALEEIKKYRILLKFLGTDLVAASEEFIVEHHEQGLSQILLCGLQEYVEGTILDPWHLSGQDCLGHFYTPDPGTCAREFIQQTVSDISNFVTAITAMIKTNSQIPDLAGDGNLMLTPQGRLKLVDINNIVIIQQGPQIQLDDKGYPCCDKSVEVLSILAHKILNRPLSLDAPFYQRFLAPDRKQRVRKLEQQFYQSLQ</sequence>
<dbReference type="KEGG" id="dat:HRM2_11930"/>
<keyword evidence="2" id="KW-1185">Reference proteome</keyword>
<proteinExistence type="predicted"/>
<accession>C0QLZ9</accession>
<dbReference type="Proteomes" id="UP000000442">
    <property type="component" value="Chromosome"/>
</dbReference>
<dbReference type="RefSeq" id="WP_015903094.1">
    <property type="nucleotide sequence ID" value="NC_012108.1"/>
</dbReference>
<organism evidence="1 2">
    <name type="scientific">Desulforapulum autotrophicum (strain ATCC 43914 / DSM 3382 / VKM B-1955 / HRM2)</name>
    <name type="common">Desulfobacterium autotrophicum</name>
    <dbReference type="NCBI Taxonomy" id="177437"/>
    <lineage>
        <taxon>Bacteria</taxon>
        <taxon>Pseudomonadati</taxon>
        <taxon>Thermodesulfobacteriota</taxon>
        <taxon>Desulfobacteria</taxon>
        <taxon>Desulfobacterales</taxon>
        <taxon>Desulfobacteraceae</taxon>
        <taxon>Desulforapulum</taxon>
    </lineage>
</organism>
<gene>
    <name evidence="1" type="ordered locus">HRM2_11930</name>
</gene>
<dbReference type="AlphaFoldDB" id="C0QLZ9"/>
<evidence type="ECO:0000313" key="2">
    <source>
        <dbReference type="Proteomes" id="UP000000442"/>
    </source>
</evidence>
<dbReference type="OrthoDB" id="5417057at2"/>
<reference evidence="1 2" key="1">
    <citation type="journal article" date="2009" name="Environ. Microbiol.">
        <title>Genome sequence of Desulfobacterium autotrophicum HRM2, a marine sulfate reducer oxidizing organic carbon completely to carbon dioxide.</title>
        <authorList>
            <person name="Strittmatter A.W."/>
            <person name="Liesegang H."/>
            <person name="Rabus R."/>
            <person name="Decker I."/>
            <person name="Amann J."/>
            <person name="Andres S."/>
            <person name="Henne A."/>
            <person name="Fricke W.F."/>
            <person name="Martinez-Arias R."/>
            <person name="Bartels D."/>
            <person name="Goesmann A."/>
            <person name="Krause L."/>
            <person name="Puehler A."/>
            <person name="Klenk H.P."/>
            <person name="Richter M."/>
            <person name="Schuler M."/>
            <person name="Gloeckner F.O."/>
            <person name="Meyerdierks A."/>
            <person name="Gottschalk G."/>
            <person name="Amann R."/>
        </authorList>
    </citation>
    <scope>NUCLEOTIDE SEQUENCE [LARGE SCALE GENOMIC DNA]</scope>
    <source>
        <strain evidence="2">ATCC 43914 / DSM 3382 / HRM2</strain>
    </source>
</reference>
<evidence type="ECO:0000313" key="1">
    <source>
        <dbReference type="EMBL" id="ACN14305.1"/>
    </source>
</evidence>
<dbReference type="EMBL" id="CP001087">
    <property type="protein sequence ID" value="ACN14305.1"/>
    <property type="molecule type" value="Genomic_DNA"/>
</dbReference>
<name>C0QLZ9_DESAH</name>
<dbReference type="eggNOG" id="ENOG502ZHJ8">
    <property type="taxonomic scope" value="Bacteria"/>
</dbReference>